<gene>
    <name evidence="1" type="ORF">NUW54_g5827</name>
</gene>
<name>A0ACC1PU23_9APHY</name>
<evidence type="ECO:0000313" key="2">
    <source>
        <dbReference type="Proteomes" id="UP001144978"/>
    </source>
</evidence>
<accession>A0ACC1PU23</accession>
<organism evidence="1 2">
    <name type="scientific">Trametes sanguinea</name>
    <dbReference type="NCBI Taxonomy" id="158606"/>
    <lineage>
        <taxon>Eukaryota</taxon>
        <taxon>Fungi</taxon>
        <taxon>Dikarya</taxon>
        <taxon>Basidiomycota</taxon>
        <taxon>Agaricomycotina</taxon>
        <taxon>Agaricomycetes</taxon>
        <taxon>Polyporales</taxon>
        <taxon>Polyporaceae</taxon>
        <taxon>Trametes</taxon>
    </lineage>
</organism>
<evidence type="ECO:0000313" key="1">
    <source>
        <dbReference type="EMBL" id="KAJ3002476.1"/>
    </source>
</evidence>
<comment type="caution">
    <text evidence="1">The sequence shown here is derived from an EMBL/GenBank/DDBJ whole genome shotgun (WGS) entry which is preliminary data.</text>
</comment>
<sequence length="449" mass="50164">MADDLKSLNKYSIMERMSALKTYQAAWRLSSPRRLKTLYSECSTPDLILPFSGGVLPLVVGPNLKLISPACSVRSKPYGDWMLDLASYNIRPHFCATDTSQDLLVLCTIRGDLLGWLWFDGPPELRVYNWRTGQVVWRYPTSTGSFDFAFLDDATILVVQVHRLLVYTIDVNASITVDTTDWHELGPIPTATCQLGLPPVIDGAIINIKTFSSRRPSSSNERKCLFDMDPSCATIAFTINVTTSICAPFEQYLIVVPISAIIAALDSTISDKAVEITEDSIPFTLQWQSWGARSLILPFLHRELPKWYRTGLSAVGNKCALAFRCVETYPNLVDVLVFDVQVAGDLEDPNPVDPKDFLPPSDHEDCTPELLSFPIRNRLPYHLVRKVFTYDEHVDSSWLSHSIHLLDDGIALMVWDFDGTASEVYLISVDAGESGRSTTPMFSEVNGAR</sequence>
<dbReference type="EMBL" id="JANSHE010001484">
    <property type="protein sequence ID" value="KAJ3002476.1"/>
    <property type="molecule type" value="Genomic_DNA"/>
</dbReference>
<keyword evidence="2" id="KW-1185">Reference proteome</keyword>
<dbReference type="Proteomes" id="UP001144978">
    <property type="component" value="Unassembled WGS sequence"/>
</dbReference>
<protein>
    <submittedName>
        <fullName evidence="1">Uncharacterized protein</fullName>
    </submittedName>
</protein>
<proteinExistence type="predicted"/>
<reference evidence="1" key="1">
    <citation type="submission" date="2022-08" db="EMBL/GenBank/DDBJ databases">
        <title>Genome Sequence of Pycnoporus sanguineus.</title>
        <authorList>
            <person name="Buettner E."/>
        </authorList>
    </citation>
    <scope>NUCLEOTIDE SEQUENCE</scope>
    <source>
        <strain evidence="1">CG-C14</strain>
    </source>
</reference>